<organism evidence="16 17">
    <name type="scientific">Sporothrix epigloea</name>
    <dbReference type="NCBI Taxonomy" id="1892477"/>
    <lineage>
        <taxon>Eukaryota</taxon>
        <taxon>Fungi</taxon>
        <taxon>Dikarya</taxon>
        <taxon>Ascomycota</taxon>
        <taxon>Pezizomycotina</taxon>
        <taxon>Sordariomycetes</taxon>
        <taxon>Sordariomycetidae</taxon>
        <taxon>Ophiostomatales</taxon>
        <taxon>Ophiostomataceae</taxon>
        <taxon>Sporothrix</taxon>
    </lineage>
</organism>
<dbReference type="EMBL" id="CAWUOM010000006">
    <property type="protein sequence ID" value="CAK7263730.1"/>
    <property type="molecule type" value="Genomic_DNA"/>
</dbReference>
<evidence type="ECO:0000259" key="15">
    <source>
        <dbReference type="PROSITE" id="PS50878"/>
    </source>
</evidence>
<evidence type="ECO:0000256" key="12">
    <source>
        <dbReference type="ARBA" id="ARBA00048173"/>
    </source>
</evidence>
<keyword evidence="8 13" id="KW-0460">Magnesium</keyword>
<dbReference type="PRINTS" id="PR01365">
    <property type="entry name" value="TELOMERASERT"/>
</dbReference>
<evidence type="ECO:0000256" key="6">
    <source>
        <dbReference type="ARBA" id="ARBA00022695"/>
    </source>
</evidence>
<comment type="catalytic activity">
    <reaction evidence="12 13">
        <text>DNA(n) + a 2'-deoxyribonucleoside 5'-triphosphate = DNA(n+1) + diphosphate</text>
        <dbReference type="Rhea" id="RHEA:22508"/>
        <dbReference type="Rhea" id="RHEA-COMP:17339"/>
        <dbReference type="Rhea" id="RHEA-COMP:17340"/>
        <dbReference type="ChEBI" id="CHEBI:33019"/>
        <dbReference type="ChEBI" id="CHEBI:61560"/>
        <dbReference type="ChEBI" id="CHEBI:173112"/>
        <dbReference type="EC" id="2.7.7.49"/>
    </reaction>
</comment>
<evidence type="ECO:0000256" key="14">
    <source>
        <dbReference type="SAM" id="MobiDB-lite"/>
    </source>
</evidence>
<dbReference type="Gene3D" id="1.10.132.70">
    <property type="match status" value="1"/>
</dbReference>
<evidence type="ECO:0000256" key="9">
    <source>
        <dbReference type="ARBA" id="ARBA00022895"/>
    </source>
</evidence>
<sequence>MIGKGPDATAVEQLLSHVLDTTLVAYAGDGHDSCLSAGDHERESLRQTFSQTKRSDESYVTVSSAAEGAFSPQAEIVDFVIWLLFSRTNNVGFKGFGFSRPDNVLCHGYRRGHSAPYLGGATAVPGAVSTTFPASTIPGLSTIRNPQNAQTLKEAPWPQLLAVLGASAEKIMTNLLLDCSVFLSVDAGVGNYIQLTGLPLFSAVSSEAKGRQKADKDTVVAKRPSEITFARHCMLYCHPTLTRGSKVHFGLSPRHPLNNVAQSAKHSQSAVNDSSRQSLHREDTAHLAMHIFPREFGLHNVFTASTERGDPASRWNSTSLRLEKDIAARLSMPNGRENPKVSVPKRLRGDAVALIEKMQKRHNKCAYLPLLEHYCPDITTKESAAQTEKSVSATSGSAPLVELATPLPQVSAFCRAVIQKVIPDDFWGTGDAGAQNKAAVLRSVDFFIRLQRFENLNLQAVLNGLKLAKVKWLQPPKLKYDKMSQSDFQKRQAIFAEFLYFVFDGLLMPLIAANFYMTESSTHRGQLFYFRHDVWRRISEPALSALIPTRLEPLDLDEALRSIEVRGLGFGKLRLLPKKTTMRPIVNMRRVVPSRNNARMPPSINTVLRPVAAMLKLEMKEHPERLGSSMFSTHSIHARLKGFRERMHAKNKHGFYFAKVDVQSAFDTIPQKAIVRLLGTVPEHPSYRMMQHAEITPTGTDTGRSATNSTTPDVLVPPKKGTAVAPRQVWRTLASASDDATGFHDTVEGSIAHKKRNTVFVESAFSKTHYAEPLAKLAATHIQDNIIKVGSKFYRQKEGIPQGSVLSTTLCSYFYADLEKKELAFLKTPTGDEDEDCLLLRLIDDFLVISTNRTKAARFVEVMQRGHPAYGVAVNPSKSLVNFALEIDGKPVPRLSQGQPFPYCGTKINCSNLNLTKDRDNNQTSAVFNAISVEHLRSQGYHARRKILNYFQIQSHRMFFDTSHNSRRTALRNLYAVFAETANKMWAYARCMPRAKRPGTQLTIGIITDVGIMAQRILRNKPHAQQSPAYEFSVPKAHLQ</sequence>
<evidence type="ECO:0000256" key="10">
    <source>
        <dbReference type="ARBA" id="ARBA00022918"/>
    </source>
</evidence>
<reference evidence="16 17" key="1">
    <citation type="submission" date="2024-01" db="EMBL/GenBank/DDBJ databases">
        <authorList>
            <person name="Allen C."/>
            <person name="Tagirdzhanova G."/>
        </authorList>
    </citation>
    <scope>NUCLEOTIDE SEQUENCE [LARGE SCALE GENOMIC DNA]</scope>
    <source>
        <strain evidence="16 17">CBS 573.63</strain>
    </source>
</reference>
<keyword evidence="17" id="KW-1185">Reference proteome</keyword>
<evidence type="ECO:0000256" key="5">
    <source>
        <dbReference type="ARBA" id="ARBA00022679"/>
    </source>
</evidence>
<keyword evidence="11 13" id="KW-0539">Nucleus</keyword>
<dbReference type="InterPro" id="IPR000477">
    <property type="entry name" value="RT_dom"/>
</dbReference>
<evidence type="ECO:0000256" key="11">
    <source>
        <dbReference type="ARBA" id="ARBA00023242"/>
    </source>
</evidence>
<name>A0ABP0D6A7_9PEZI</name>
<dbReference type="PROSITE" id="PS50878">
    <property type="entry name" value="RT_POL"/>
    <property type="match status" value="1"/>
</dbReference>
<keyword evidence="4 13" id="KW-0158">Chromosome</keyword>
<dbReference type="Proteomes" id="UP001642501">
    <property type="component" value="Unassembled WGS sequence"/>
</dbReference>
<evidence type="ECO:0000256" key="2">
    <source>
        <dbReference type="ARBA" id="ARBA00012493"/>
    </source>
</evidence>
<keyword evidence="10 13" id="KW-0695">RNA-directed DNA polymerase</keyword>
<comment type="function">
    <text evidence="13">Telomerase is a ribonucleoprotein enzyme essential for the replication of chromosome termini in most eukaryotes. It elongates telomeres. It is a reverse transcriptase that adds simple sequence repeats to chromosome ends by copying a template sequence within the RNA component of the enzyme.</text>
</comment>
<evidence type="ECO:0000256" key="8">
    <source>
        <dbReference type="ARBA" id="ARBA00022842"/>
    </source>
</evidence>
<dbReference type="PANTHER" id="PTHR12066">
    <property type="entry name" value="TELOMERASE REVERSE TRANSCRIPTASE"/>
    <property type="match status" value="1"/>
</dbReference>
<evidence type="ECO:0000313" key="17">
    <source>
        <dbReference type="Proteomes" id="UP001642501"/>
    </source>
</evidence>
<keyword evidence="7 13" id="KW-0479">Metal-binding</keyword>
<evidence type="ECO:0000256" key="13">
    <source>
        <dbReference type="RuleBase" id="RU365061"/>
    </source>
</evidence>
<comment type="similarity">
    <text evidence="1 13">Belongs to the reverse transcriptase family. Telomerase subfamily.</text>
</comment>
<dbReference type="Pfam" id="PF00078">
    <property type="entry name" value="RVT_1"/>
    <property type="match status" value="1"/>
</dbReference>
<dbReference type="Pfam" id="PF12009">
    <property type="entry name" value="Telomerase_RBD"/>
    <property type="match status" value="1"/>
</dbReference>
<keyword evidence="5 13" id="KW-0808">Transferase</keyword>
<dbReference type="Gene3D" id="3.30.70.2630">
    <property type="match status" value="1"/>
</dbReference>
<evidence type="ECO:0000256" key="4">
    <source>
        <dbReference type="ARBA" id="ARBA00022454"/>
    </source>
</evidence>
<evidence type="ECO:0000313" key="16">
    <source>
        <dbReference type="EMBL" id="CAK7263730.1"/>
    </source>
</evidence>
<dbReference type="SMART" id="SM00975">
    <property type="entry name" value="Telomerase_RBD"/>
    <property type="match status" value="1"/>
</dbReference>
<dbReference type="PANTHER" id="PTHR12066:SF0">
    <property type="entry name" value="TELOMERASE REVERSE TRANSCRIPTASE"/>
    <property type="match status" value="1"/>
</dbReference>
<protein>
    <recommendedName>
        <fullName evidence="3 13">Telomerase reverse transcriptase</fullName>
        <ecNumber evidence="2 13">2.7.7.49</ecNumber>
    </recommendedName>
    <alternativeName>
        <fullName evidence="13">Telomerase catalytic subunit</fullName>
    </alternativeName>
</protein>
<feature type="region of interest" description="Disordered" evidence="14">
    <location>
        <begin position="696"/>
        <end position="718"/>
    </location>
</feature>
<dbReference type="CDD" id="cd01648">
    <property type="entry name" value="TERT"/>
    <property type="match status" value="1"/>
</dbReference>
<dbReference type="InterPro" id="IPR003545">
    <property type="entry name" value="Telomerase_RT"/>
</dbReference>
<proteinExistence type="inferred from homology"/>
<evidence type="ECO:0000256" key="3">
    <source>
        <dbReference type="ARBA" id="ARBA00016182"/>
    </source>
</evidence>
<evidence type="ECO:0000256" key="1">
    <source>
        <dbReference type="ARBA" id="ARBA00008001"/>
    </source>
</evidence>
<dbReference type="InterPro" id="IPR021891">
    <property type="entry name" value="Telomerase_RBD"/>
</dbReference>
<keyword evidence="9 13" id="KW-0779">Telomere</keyword>
<evidence type="ECO:0000256" key="7">
    <source>
        <dbReference type="ARBA" id="ARBA00022723"/>
    </source>
</evidence>
<gene>
    <name evidence="16" type="primary">EST2</name>
    <name evidence="16" type="ORF">SEPCBS57363_000718</name>
</gene>
<comment type="caution">
    <text evidence="16">The sequence shown here is derived from an EMBL/GenBank/DDBJ whole genome shotgun (WGS) entry which is preliminary data.</text>
</comment>
<comment type="subcellular location">
    <subcellularLocation>
        <location evidence="13">Nucleus</location>
    </subcellularLocation>
    <subcellularLocation>
        <location evidence="13">Chromosome</location>
        <location evidence="13">Telomere</location>
    </subcellularLocation>
</comment>
<keyword evidence="6 13" id="KW-0548">Nucleotidyltransferase</keyword>
<feature type="domain" description="Reverse transcriptase" evidence="15">
    <location>
        <begin position="557"/>
        <end position="908"/>
    </location>
</feature>
<dbReference type="GO" id="GO:0003964">
    <property type="term" value="F:RNA-directed DNA polymerase activity"/>
    <property type="evidence" value="ECO:0007669"/>
    <property type="project" value="UniProtKB-KW"/>
</dbReference>
<feature type="compositionally biased region" description="Polar residues" evidence="14">
    <location>
        <begin position="697"/>
        <end position="712"/>
    </location>
</feature>
<dbReference type="Gene3D" id="1.10.357.90">
    <property type="match status" value="1"/>
</dbReference>
<accession>A0ABP0D6A7</accession>
<dbReference type="EC" id="2.7.7.49" evidence="2 13"/>